<organism evidence="1">
    <name type="scientific">Siphoviridae sp. ctmqu18</name>
    <dbReference type="NCBI Taxonomy" id="2825655"/>
    <lineage>
        <taxon>Viruses</taxon>
        <taxon>Duplodnaviria</taxon>
        <taxon>Heunggongvirae</taxon>
        <taxon>Uroviricota</taxon>
        <taxon>Caudoviricetes</taxon>
    </lineage>
</organism>
<accession>A0A8S5V630</accession>
<dbReference type="GO" id="GO:0016301">
    <property type="term" value="F:kinase activity"/>
    <property type="evidence" value="ECO:0007669"/>
    <property type="project" value="UniProtKB-KW"/>
</dbReference>
<dbReference type="CDD" id="cd11539">
    <property type="entry name" value="NTP-PPase_u2"/>
    <property type="match status" value="1"/>
</dbReference>
<protein>
    <submittedName>
        <fullName evidence="1">Nucelotide kinase</fullName>
    </submittedName>
</protein>
<proteinExistence type="predicted"/>
<dbReference type="InterPro" id="IPR021739">
    <property type="entry name" value="SaV-like"/>
</dbReference>
<reference evidence="1" key="1">
    <citation type="journal article" date="2021" name="Proc. Natl. Acad. Sci. U.S.A.">
        <title>A Catalog of Tens of Thousands of Viruses from Human Metagenomes Reveals Hidden Associations with Chronic Diseases.</title>
        <authorList>
            <person name="Tisza M.J."/>
            <person name="Buck C.B."/>
        </authorList>
    </citation>
    <scope>NUCLEOTIDE SEQUENCE</scope>
    <source>
        <strain evidence="1">Ctmqu18</strain>
    </source>
</reference>
<sequence length="153" mass="18236">MSEINHPEHYNIPGRKECIDEMLEKFGVEKVRAFCELNAYKYRYRHELKNGNEDLDKAKWYDRALLKLTQSDEKYRLAEYFGVKTQINQMIEEMAELTQAFCKQNRGKTSNIVEEMADVSLVLEQLIYLLGCSKEIQEIKKEKIERTKRIYDI</sequence>
<dbReference type="SUPFAM" id="SSF101386">
    <property type="entry name" value="all-alpha NTP pyrophosphatases"/>
    <property type="match status" value="1"/>
</dbReference>
<name>A0A8S5V630_9CAUD</name>
<dbReference type="Pfam" id="PF11753">
    <property type="entry name" value="DUF3310"/>
    <property type="match status" value="1"/>
</dbReference>
<keyword evidence="1" id="KW-0808">Transferase</keyword>
<dbReference type="EMBL" id="BK016207">
    <property type="protein sequence ID" value="DAG02208.1"/>
    <property type="molecule type" value="Genomic_DNA"/>
</dbReference>
<evidence type="ECO:0000313" key="1">
    <source>
        <dbReference type="EMBL" id="DAG02208.1"/>
    </source>
</evidence>
<dbReference type="Gene3D" id="1.10.287.1080">
    <property type="entry name" value="MazG-like"/>
    <property type="match status" value="1"/>
</dbReference>
<keyword evidence="1" id="KW-0418">Kinase</keyword>